<dbReference type="InterPro" id="IPR007507">
    <property type="entry name" value="Glycos_transf_N"/>
</dbReference>
<dbReference type="Gene3D" id="3.40.50.11720">
    <property type="entry name" value="3-Deoxy-D-manno-octulosonic-acid transferase, N-terminal domain"/>
    <property type="match status" value="1"/>
</dbReference>
<comment type="similarity">
    <text evidence="1">Belongs to the glycosyltransferase group 1 family. Glycosyltransferase 30 subfamily.</text>
</comment>
<dbReference type="GO" id="GO:0043842">
    <property type="term" value="F:Kdo transferase activity"/>
    <property type="evidence" value="ECO:0007669"/>
    <property type="project" value="UniProtKB-EC"/>
</dbReference>
<dbReference type="EMBL" id="UOGH01000112">
    <property type="protein sequence ID" value="VAX29333.1"/>
    <property type="molecule type" value="Genomic_DNA"/>
</dbReference>
<accession>A0A3B1CXU3</accession>
<evidence type="ECO:0000256" key="2">
    <source>
        <dbReference type="ARBA" id="ARBA00012621"/>
    </source>
</evidence>
<dbReference type="GO" id="GO:0005886">
    <property type="term" value="C:plasma membrane"/>
    <property type="evidence" value="ECO:0007669"/>
    <property type="project" value="TreeGrafter"/>
</dbReference>
<feature type="domain" description="3-deoxy-D-manno-octulosonic-acid transferase N-terminal" evidence="6">
    <location>
        <begin position="38"/>
        <end position="217"/>
    </location>
</feature>
<dbReference type="Pfam" id="PF04413">
    <property type="entry name" value="Glycos_transf_N"/>
    <property type="match status" value="1"/>
</dbReference>
<dbReference type="EC" id="2.4.99.12" evidence="2"/>
<comment type="catalytic activity">
    <reaction evidence="5">
        <text>lipid IVA (E. coli) + CMP-3-deoxy-beta-D-manno-octulosonate = alpha-Kdo-(2-&gt;6)-lipid IVA (E. coli) + CMP + H(+)</text>
        <dbReference type="Rhea" id="RHEA:28066"/>
        <dbReference type="ChEBI" id="CHEBI:15378"/>
        <dbReference type="ChEBI" id="CHEBI:58603"/>
        <dbReference type="ChEBI" id="CHEBI:60364"/>
        <dbReference type="ChEBI" id="CHEBI:60377"/>
        <dbReference type="ChEBI" id="CHEBI:85987"/>
        <dbReference type="EC" id="2.4.99.12"/>
    </reaction>
</comment>
<dbReference type="SUPFAM" id="SSF53756">
    <property type="entry name" value="UDP-Glycosyltransferase/glycogen phosphorylase"/>
    <property type="match status" value="1"/>
</dbReference>
<gene>
    <name evidence="7" type="ORF">MNBD_NITROSPIRAE02-463</name>
</gene>
<dbReference type="Gene3D" id="3.40.50.2000">
    <property type="entry name" value="Glycogen Phosphorylase B"/>
    <property type="match status" value="1"/>
</dbReference>
<keyword evidence="7" id="KW-0328">Glycosyltransferase</keyword>
<name>A0A3B1CXU3_9ZZZZ</name>
<dbReference type="InterPro" id="IPR038107">
    <property type="entry name" value="Glycos_transf_N_sf"/>
</dbReference>
<dbReference type="AlphaFoldDB" id="A0A3B1CXU3"/>
<dbReference type="FunFam" id="3.40.50.2000:FF:000032">
    <property type="entry name" value="3-deoxy-D-manno-octulosonic acid transferase"/>
    <property type="match status" value="1"/>
</dbReference>
<evidence type="ECO:0000256" key="1">
    <source>
        <dbReference type="ARBA" id="ARBA00006380"/>
    </source>
</evidence>
<dbReference type="InterPro" id="IPR039901">
    <property type="entry name" value="Kdotransferase"/>
</dbReference>
<reference evidence="7" key="1">
    <citation type="submission" date="2018-06" db="EMBL/GenBank/DDBJ databases">
        <authorList>
            <person name="Zhirakovskaya E."/>
        </authorList>
    </citation>
    <scope>NUCLEOTIDE SEQUENCE</scope>
</reference>
<proteinExistence type="inferred from homology"/>
<dbReference type="PANTHER" id="PTHR42755:SF1">
    <property type="entry name" value="3-DEOXY-D-MANNO-OCTULOSONIC ACID TRANSFERASE, MITOCHONDRIAL-RELATED"/>
    <property type="match status" value="1"/>
</dbReference>
<evidence type="ECO:0000256" key="3">
    <source>
        <dbReference type="ARBA" id="ARBA00022679"/>
    </source>
</evidence>
<organism evidence="7">
    <name type="scientific">hydrothermal vent metagenome</name>
    <dbReference type="NCBI Taxonomy" id="652676"/>
    <lineage>
        <taxon>unclassified sequences</taxon>
        <taxon>metagenomes</taxon>
        <taxon>ecological metagenomes</taxon>
    </lineage>
</organism>
<dbReference type="PANTHER" id="PTHR42755">
    <property type="entry name" value="3-DEOXY-MANNO-OCTULOSONATE CYTIDYLYLTRANSFERASE"/>
    <property type="match status" value="1"/>
</dbReference>
<dbReference type="GO" id="GO:0009245">
    <property type="term" value="P:lipid A biosynthetic process"/>
    <property type="evidence" value="ECO:0007669"/>
    <property type="project" value="TreeGrafter"/>
</dbReference>
<protein>
    <recommendedName>
        <fullName evidence="2">lipid IVA 3-deoxy-D-manno-octulosonic acid transferase</fullName>
        <ecNumber evidence="2">2.4.99.12</ecNumber>
    </recommendedName>
    <alternativeName>
        <fullName evidence="4">Lipid IV(A) 3-deoxy-D-manno-octulosonic acid transferase</fullName>
    </alternativeName>
</protein>
<evidence type="ECO:0000256" key="5">
    <source>
        <dbReference type="ARBA" id="ARBA00049183"/>
    </source>
</evidence>
<keyword evidence="3 7" id="KW-0808">Transferase</keyword>
<evidence type="ECO:0000256" key="4">
    <source>
        <dbReference type="ARBA" id="ARBA00031445"/>
    </source>
</evidence>
<sequence length="425" mass="46917">MTFNLMRMVYNLLYIFSLTLLLPVHLLKRPPHLRGRWLKERFGFVPLRLTRKGGGNRPAVWIHAVSVGEAMAARPLIERLRTGADIIVSTVTDTGQKVVRDFITDDEACIYVPFDNSSAIKKTAARIRPDMLVIMETELWPNLLKTIKSEGIPIVIVNGRISDGSFSGYRKIGFFMKGMLGMVDFFCMQTIRDAEKIIALGAPEEKVLVTGNLKFDIIPPADIPPWCEDLGRPVIVAGSTHEGEEEIILDAFNSIKRSFSGATLIIAPRHPERFAEVERLLRERKADFAKKSDTSVSGKDIVLLDTIGELSSVYGCADVCIIGGSLIPRGGHNLFEPAYWAKPVVCGPHMENFPLAREFFEEGAAVEAGADSIAKVLQNILSDAVYAKEMGRRAKALYIKNSGAVLKTLEVIGRLLVNIRPGIAG</sequence>
<evidence type="ECO:0000313" key="7">
    <source>
        <dbReference type="EMBL" id="VAX29333.1"/>
    </source>
</evidence>
<evidence type="ECO:0000259" key="6">
    <source>
        <dbReference type="Pfam" id="PF04413"/>
    </source>
</evidence>